<evidence type="ECO:0000313" key="3">
    <source>
        <dbReference type="Proteomes" id="UP000242367"/>
    </source>
</evidence>
<dbReference type="RefSeq" id="WP_103562489.1">
    <property type="nucleotide sequence ID" value="NZ_MTBP01000001.1"/>
</dbReference>
<gene>
    <name evidence="2" type="ORF">BTM25_21230</name>
</gene>
<keyword evidence="3" id="KW-1185">Reference proteome</keyword>
<dbReference type="InterPro" id="IPR007278">
    <property type="entry name" value="DUF397"/>
</dbReference>
<protein>
    <recommendedName>
        <fullName evidence="1">DUF397 domain-containing protein</fullName>
    </recommendedName>
</protein>
<sequence>MTKTRRDTGGCWRTSSHSGSGEQCVEVADLAGGRCVVRDSKDPQGPALVLSSTGWSALLDSVRGA</sequence>
<name>A0A2P4URR0_9ACTN</name>
<dbReference type="EMBL" id="MTBP01000001">
    <property type="protein sequence ID" value="POM27704.1"/>
    <property type="molecule type" value="Genomic_DNA"/>
</dbReference>
<comment type="caution">
    <text evidence="2">The sequence shown here is derived from an EMBL/GenBank/DDBJ whole genome shotgun (WGS) entry which is preliminary data.</text>
</comment>
<evidence type="ECO:0000259" key="1">
    <source>
        <dbReference type="Pfam" id="PF04149"/>
    </source>
</evidence>
<dbReference type="Pfam" id="PF04149">
    <property type="entry name" value="DUF397"/>
    <property type="match status" value="1"/>
</dbReference>
<proteinExistence type="predicted"/>
<reference evidence="2 3" key="1">
    <citation type="journal article" date="2017" name="Chemistry">
        <title>Isolation, Biosynthesis and Chemical Modifications of Rubterolones A-F: Rare Tropolone Alkaloids from Actinomadura sp. 5-2.</title>
        <authorList>
            <person name="Guo H."/>
            <person name="Benndorf R."/>
            <person name="Leichnitz D."/>
            <person name="Klassen J.L."/>
            <person name="Vollmers J."/>
            <person name="Gorls H."/>
            <person name="Steinacker M."/>
            <person name="Weigel C."/>
            <person name="Dahse H.M."/>
            <person name="Kaster A.K."/>
            <person name="de Beer Z.W."/>
            <person name="Poulsen M."/>
            <person name="Beemelmanns C."/>
        </authorList>
    </citation>
    <scope>NUCLEOTIDE SEQUENCE [LARGE SCALE GENOMIC DNA]</scope>
    <source>
        <strain evidence="2 3">5-2</strain>
    </source>
</reference>
<evidence type="ECO:0000313" key="2">
    <source>
        <dbReference type="EMBL" id="POM27704.1"/>
    </source>
</evidence>
<organism evidence="2 3">
    <name type="scientific">Actinomadura rubteroloni</name>
    <dbReference type="NCBI Taxonomy" id="1926885"/>
    <lineage>
        <taxon>Bacteria</taxon>
        <taxon>Bacillati</taxon>
        <taxon>Actinomycetota</taxon>
        <taxon>Actinomycetes</taxon>
        <taxon>Streptosporangiales</taxon>
        <taxon>Thermomonosporaceae</taxon>
        <taxon>Actinomadura</taxon>
    </lineage>
</organism>
<dbReference type="AlphaFoldDB" id="A0A2P4URR0"/>
<accession>A0A2P4URR0</accession>
<feature type="domain" description="DUF397" evidence="1">
    <location>
        <begin position="12"/>
        <end position="63"/>
    </location>
</feature>
<dbReference type="Proteomes" id="UP000242367">
    <property type="component" value="Unassembled WGS sequence"/>
</dbReference>